<feature type="transmembrane region" description="Helical" evidence="7">
    <location>
        <begin position="122"/>
        <end position="141"/>
    </location>
</feature>
<comment type="subcellular location">
    <subcellularLocation>
        <location evidence="1">Cell membrane</location>
        <topology evidence="1">Multi-pass membrane protein</topology>
    </subcellularLocation>
</comment>
<keyword evidence="10" id="KW-1185">Reference proteome</keyword>
<name>A0A2K4MQJ6_9NEIS</name>
<evidence type="ECO:0000256" key="5">
    <source>
        <dbReference type="ARBA" id="ARBA00022989"/>
    </source>
</evidence>
<dbReference type="Pfam" id="PF03458">
    <property type="entry name" value="Gly_transporter"/>
    <property type="match status" value="2"/>
</dbReference>
<organism evidence="9 10">
    <name type="scientific">Chromobacterium sinusclupearum</name>
    <dbReference type="NCBI Taxonomy" id="2077146"/>
    <lineage>
        <taxon>Bacteria</taxon>
        <taxon>Pseudomonadati</taxon>
        <taxon>Pseudomonadota</taxon>
        <taxon>Betaproteobacteria</taxon>
        <taxon>Neisseriales</taxon>
        <taxon>Chromobacteriaceae</taxon>
        <taxon>Chromobacterium</taxon>
    </lineage>
</organism>
<dbReference type="AlphaFoldDB" id="A0A2K4MQJ6"/>
<dbReference type="EMBL" id="PPTF01000022">
    <property type="protein sequence ID" value="POA99328.1"/>
    <property type="molecule type" value="Genomic_DNA"/>
</dbReference>
<gene>
    <name evidence="9" type="ORF">C2134_07060</name>
</gene>
<accession>A0A2K4MQJ6</accession>
<evidence type="ECO:0000256" key="3">
    <source>
        <dbReference type="ARBA" id="ARBA00022475"/>
    </source>
</evidence>
<keyword evidence="6 7" id="KW-0472">Membrane</keyword>
<sequence>MDLPSRVFQMEWFSAIGTAAFAVSGYLVGIRKRLDVLGILILAVVTAIGGGIIRDVLVNRVPRVFFDYTNLAIIAATVLLAWLLGLHRRRSRALEGLFVVADSLGLVAFSLTGAQVGLMFDLNAFGVVALGFITAVGGGVVRDMMVNDVPFILHRDFYGTVAIVVAGGLWLFDKLGWVGIWSLQLLFWLGLALRMLAHSREITLPKIGRREQ</sequence>
<evidence type="ECO:0000256" key="2">
    <source>
        <dbReference type="ARBA" id="ARBA00008193"/>
    </source>
</evidence>
<reference evidence="9 10" key="1">
    <citation type="submission" date="2018-01" db="EMBL/GenBank/DDBJ databases">
        <title>Genomic Sequence of Chromobacterium MWU13-2610 from wild cranberry bogs within the Cape Cod National Seashore.</title>
        <authorList>
            <person name="O'Hara-Hanley K."/>
            <person name="Soby S."/>
            <person name="Harrison A."/>
        </authorList>
    </citation>
    <scope>NUCLEOTIDE SEQUENCE [LARGE SCALE GENOMIC DNA]</scope>
    <source>
        <strain evidence="9 10">MWU13-2610</strain>
    </source>
</reference>
<comment type="similarity">
    <text evidence="2">Belongs to the UPF0126 family.</text>
</comment>
<feature type="transmembrane region" description="Helical" evidence="7">
    <location>
        <begin position="36"/>
        <end position="53"/>
    </location>
</feature>
<protein>
    <recommendedName>
        <fullName evidence="8">Glycine transporter domain-containing protein</fullName>
    </recommendedName>
</protein>
<evidence type="ECO:0000313" key="9">
    <source>
        <dbReference type="EMBL" id="POA99328.1"/>
    </source>
</evidence>
<evidence type="ECO:0000256" key="4">
    <source>
        <dbReference type="ARBA" id="ARBA00022692"/>
    </source>
</evidence>
<feature type="transmembrane region" description="Helical" evidence="7">
    <location>
        <begin position="178"/>
        <end position="197"/>
    </location>
</feature>
<dbReference type="GO" id="GO:0005886">
    <property type="term" value="C:plasma membrane"/>
    <property type="evidence" value="ECO:0007669"/>
    <property type="project" value="UniProtKB-SubCell"/>
</dbReference>
<dbReference type="PANTHER" id="PTHR30506">
    <property type="entry name" value="INNER MEMBRANE PROTEIN"/>
    <property type="match status" value="1"/>
</dbReference>
<feature type="transmembrane region" description="Helical" evidence="7">
    <location>
        <begin position="65"/>
        <end position="84"/>
    </location>
</feature>
<keyword evidence="4 7" id="KW-0812">Transmembrane</keyword>
<evidence type="ECO:0000256" key="6">
    <source>
        <dbReference type="ARBA" id="ARBA00023136"/>
    </source>
</evidence>
<proteinExistence type="inferred from homology"/>
<feature type="transmembrane region" description="Helical" evidence="7">
    <location>
        <begin position="96"/>
        <end position="116"/>
    </location>
</feature>
<dbReference type="Proteomes" id="UP000236416">
    <property type="component" value="Unassembled WGS sequence"/>
</dbReference>
<dbReference type="InterPro" id="IPR005115">
    <property type="entry name" value="Gly_transporter"/>
</dbReference>
<feature type="transmembrane region" description="Helical" evidence="7">
    <location>
        <begin position="12"/>
        <end position="29"/>
    </location>
</feature>
<comment type="caution">
    <text evidence="9">The sequence shown here is derived from an EMBL/GenBank/DDBJ whole genome shotgun (WGS) entry which is preliminary data.</text>
</comment>
<keyword evidence="3" id="KW-1003">Cell membrane</keyword>
<evidence type="ECO:0000259" key="8">
    <source>
        <dbReference type="Pfam" id="PF03458"/>
    </source>
</evidence>
<dbReference type="PANTHER" id="PTHR30506:SF3">
    <property type="entry name" value="UPF0126 INNER MEMBRANE PROTEIN YADS-RELATED"/>
    <property type="match status" value="1"/>
</dbReference>
<evidence type="ECO:0000256" key="7">
    <source>
        <dbReference type="SAM" id="Phobius"/>
    </source>
</evidence>
<feature type="transmembrane region" description="Helical" evidence="7">
    <location>
        <begin position="153"/>
        <end position="172"/>
    </location>
</feature>
<feature type="domain" description="Glycine transporter" evidence="8">
    <location>
        <begin position="100"/>
        <end position="172"/>
    </location>
</feature>
<evidence type="ECO:0000313" key="10">
    <source>
        <dbReference type="Proteomes" id="UP000236416"/>
    </source>
</evidence>
<keyword evidence="5 7" id="KW-1133">Transmembrane helix</keyword>
<evidence type="ECO:0000256" key="1">
    <source>
        <dbReference type="ARBA" id="ARBA00004651"/>
    </source>
</evidence>
<feature type="domain" description="Glycine transporter" evidence="8">
    <location>
        <begin position="12"/>
        <end position="82"/>
    </location>
</feature>